<reference evidence="2" key="1">
    <citation type="submission" date="2022-08" db="EMBL/GenBank/DDBJ databases">
        <title>Novel sulphate-reducing endosymbionts in the free-living metamonad Anaeramoeba.</title>
        <authorList>
            <person name="Jerlstrom-Hultqvist J."/>
            <person name="Cepicka I."/>
            <person name="Gallot-Lavallee L."/>
            <person name="Salas-Leiva D."/>
            <person name="Curtis B.A."/>
            <person name="Zahonova K."/>
            <person name="Pipaliya S."/>
            <person name="Dacks J."/>
            <person name="Roger A.J."/>
        </authorList>
    </citation>
    <scope>NUCLEOTIDE SEQUENCE</scope>
    <source>
        <strain evidence="2">Busselton2</strain>
    </source>
</reference>
<dbReference type="PANTHER" id="PTHR13268:SF0">
    <property type="entry name" value="BCAS3 MICROTUBULE ASSOCIATED CELL MIGRATION FACTOR"/>
    <property type="match status" value="1"/>
</dbReference>
<name>A0AAV7Z8R3_9EUKA</name>
<evidence type="ECO:0000313" key="2">
    <source>
        <dbReference type="EMBL" id="KAJ3438118.1"/>
    </source>
</evidence>
<dbReference type="Gene3D" id="2.130.10.10">
    <property type="entry name" value="YVTN repeat-like/Quinoprotein amine dehydrogenase"/>
    <property type="match status" value="1"/>
</dbReference>
<dbReference type="SUPFAM" id="SSF50978">
    <property type="entry name" value="WD40 repeat-like"/>
    <property type="match status" value="1"/>
</dbReference>
<dbReference type="EMBL" id="JANTQA010000033">
    <property type="protein sequence ID" value="KAJ3438118.1"/>
    <property type="molecule type" value="Genomic_DNA"/>
</dbReference>
<dbReference type="PANTHER" id="PTHR13268">
    <property type="entry name" value="BREAST CARCINOMA AMPLIFIED SEQUENCE 3"/>
    <property type="match status" value="1"/>
</dbReference>
<evidence type="ECO:0000259" key="1">
    <source>
        <dbReference type="Pfam" id="PF21034"/>
    </source>
</evidence>
<dbReference type="InterPro" id="IPR036322">
    <property type="entry name" value="WD40_repeat_dom_sf"/>
</dbReference>
<feature type="domain" description="BCAS3 WD40" evidence="1">
    <location>
        <begin position="274"/>
        <end position="403"/>
    </location>
</feature>
<protein>
    <submittedName>
        <fullName evidence="2">Breast carcinoma-amplified sequence</fullName>
    </submittedName>
</protein>
<organism evidence="2 3">
    <name type="scientific">Anaeramoeba flamelloides</name>
    <dbReference type="NCBI Taxonomy" id="1746091"/>
    <lineage>
        <taxon>Eukaryota</taxon>
        <taxon>Metamonada</taxon>
        <taxon>Anaeramoebidae</taxon>
        <taxon>Anaeramoeba</taxon>
    </lineage>
</organism>
<comment type="caution">
    <text evidence="2">The sequence shown here is derived from an EMBL/GenBank/DDBJ whole genome shotgun (WGS) entry which is preliminary data.</text>
</comment>
<sequence>MTSGQKIEELLLNKKGILNYVSGLLPQQILTYLQRRPNLDRDTIISVNFLTYERKNVTLLYLAITYENGFEIISVNNLNDIRKVVSLKGNSFKTIRILPASSKKGKFKDQEPIIVVNSALDSKDFTKNQIKFYSLKSQKWVESLTFSSAILTIKITTSKNFENYLAVGTSFSITLLSLNTLQKFQSFTTYPNPSFDAIFDIGTRFIAFPINKKPINETKNYQNNIKNNHSVLIKEELPKGKQVINSAKNFVSNLVHKTDQKEVPKCAGNVKIIDFRNNKIISHFKAHKHSIYHLQFNQSGSLLLTASQIGTRYHIYKITSDEDIKKSAVHLYTLKRGVTQALVSNVCFSTSSKFVIISTSHGTSHMYAICPEGGEVNSLTHLTNLYTKNKKKIIQYQRTINKIQLKSKQRLSYYSIAKLRSTKLLLKGNESNTAELSEELLTLTPMACYFIPNDGLLTIDKDGFLNLYRLFAKSGKISNNKQLLKLPKIVANVKKIVTWDVGRKTTFEKNYDIFTKHSEKLIKEKKKKKDSQIENYVIENDPNQSLVIMTENLLLQEIETVTHFNEKRPIWLGPQFRFCNYMENNKNVIIHDIKYKKIRFQFEKISNEKRKQLQKAKISKITHKIDNKVQTQKKGDLKKDHIIDIL</sequence>
<dbReference type="InterPro" id="IPR048382">
    <property type="entry name" value="BCAS3_WD40"/>
</dbReference>
<accession>A0AAV7Z8R3</accession>
<dbReference type="GO" id="GO:0005737">
    <property type="term" value="C:cytoplasm"/>
    <property type="evidence" value="ECO:0007669"/>
    <property type="project" value="TreeGrafter"/>
</dbReference>
<dbReference type="GO" id="GO:0006914">
    <property type="term" value="P:autophagy"/>
    <property type="evidence" value="ECO:0007669"/>
    <property type="project" value="InterPro"/>
</dbReference>
<dbReference type="Proteomes" id="UP001146793">
    <property type="component" value="Unassembled WGS sequence"/>
</dbReference>
<dbReference type="AlphaFoldDB" id="A0AAV7Z8R3"/>
<proteinExistence type="predicted"/>
<dbReference type="Pfam" id="PF21034">
    <property type="entry name" value="BCAS3_WD40"/>
    <property type="match status" value="1"/>
</dbReference>
<gene>
    <name evidence="2" type="ORF">M0812_17297</name>
</gene>
<dbReference type="GO" id="GO:0042594">
    <property type="term" value="P:response to starvation"/>
    <property type="evidence" value="ECO:0007669"/>
    <property type="project" value="TreeGrafter"/>
</dbReference>
<evidence type="ECO:0000313" key="3">
    <source>
        <dbReference type="Proteomes" id="UP001146793"/>
    </source>
</evidence>
<dbReference type="InterPro" id="IPR015943">
    <property type="entry name" value="WD40/YVTN_repeat-like_dom_sf"/>
</dbReference>
<dbReference type="InterPro" id="IPR045142">
    <property type="entry name" value="BCAS3-like"/>
</dbReference>